<evidence type="ECO:0000259" key="1">
    <source>
        <dbReference type="Pfam" id="PF00266"/>
    </source>
</evidence>
<gene>
    <name evidence="2" type="ORF">GBAR_LOCUS1862</name>
</gene>
<dbReference type="AlphaFoldDB" id="A0AA35QY22"/>
<sequence>ECLSDCDKIFNLFVYPAQSNFCGQKYPLDWCTEIPSGQLTIAGLCPPYSPRFKPSSWKICLDAASLVATNTLDLTQHPADFVTVSFYKVFGFPTGLGALLVRRDSAPLLFK</sequence>
<evidence type="ECO:0000313" key="3">
    <source>
        <dbReference type="Proteomes" id="UP001174909"/>
    </source>
</evidence>
<dbReference type="Proteomes" id="UP001174909">
    <property type="component" value="Unassembled WGS sequence"/>
</dbReference>
<dbReference type="EMBL" id="CASHTH010000268">
    <property type="protein sequence ID" value="CAI7996366.1"/>
    <property type="molecule type" value="Genomic_DNA"/>
</dbReference>
<dbReference type="PANTHER" id="PTHR14237:SF80">
    <property type="entry name" value="MOLYBDENUM COFACTOR SULFURASE"/>
    <property type="match status" value="1"/>
</dbReference>
<protein>
    <submittedName>
        <fullName evidence="2">Molybdenum cofactor sulfurase</fullName>
    </submittedName>
</protein>
<dbReference type="PANTHER" id="PTHR14237">
    <property type="entry name" value="MOLYBDOPTERIN COFACTOR SULFURASE MOSC"/>
    <property type="match status" value="1"/>
</dbReference>
<feature type="domain" description="Aminotransferase class V" evidence="1">
    <location>
        <begin position="57"/>
        <end position="105"/>
    </location>
</feature>
<dbReference type="InterPro" id="IPR000192">
    <property type="entry name" value="Aminotrans_V_dom"/>
</dbReference>
<organism evidence="2 3">
    <name type="scientific">Geodia barretti</name>
    <name type="common">Barrett's horny sponge</name>
    <dbReference type="NCBI Taxonomy" id="519541"/>
    <lineage>
        <taxon>Eukaryota</taxon>
        <taxon>Metazoa</taxon>
        <taxon>Porifera</taxon>
        <taxon>Demospongiae</taxon>
        <taxon>Heteroscleromorpha</taxon>
        <taxon>Tetractinellida</taxon>
        <taxon>Astrophorina</taxon>
        <taxon>Geodiidae</taxon>
        <taxon>Geodia</taxon>
    </lineage>
</organism>
<reference evidence="2" key="1">
    <citation type="submission" date="2023-03" db="EMBL/GenBank/DDBJ databases">
        <authorList>
            <person name="Steffen K."/>
            <person name="Cardenas P."/>
        </authorList>
    </citation>
    <scope>NUCLEOTIDE SEQUENCE</scope>
</reference>
<dbReference type="Pfam" id="PF00266">
    <property type="entry name" value="Aminotran_5"/>
    <property type="match status" value="1"/>
</dbReference>
<dbReference type="SUPFAM" id="SSF53383">
    <property type="entry name" value="PLP-dependent transferases"/>
    <property type="match status" value="1"/>
</dbReference>
<keyword evidence="3" id="KW-1185">Reference proteome</keyword>
<feature type="non-terminal residue" evidence="2">
    <location>
        <position position="1"/>
    </location>
</feature>
<accession>A0AA35QY22</accession>
<evidence type="ECO:0000313" key="2">
    <source>
        <dbReference type="EMBL" id="CAI7996366.1"/>
    </source>
</evidence>
<feature type="non-terminal residue" evidence="2">
    <location>
        <position position="111"/>
    </location>
</feature>
<dbReference type="GO" id="GO:0008265">
    <property type="term" value="F:molybdenum cofactor sulfurtransferase activity"/>
    <property type="evidence" value="ECO:0007669"/>
    <property type="project" value="TreeGrafter"/>
</dbReference>
<proteinExistence type="predicted"/>
<name>A0AA35QY22_GEOBA</name>
<dbReference type="Gene3D" id="3.40.640.10">
    <property type="entry name" value="Type I PLP-dependent aspartate aminotransferase-like (Major domain)"/>
    <property type="match status" value="1"/>
</dbReference>
<comment type="caution">
    <text evidence="2">The sequence shown here is derived from an EMBL/GenBank/DDBJ whole genome shotgun (WGS) entry which is preliminary data.</text>
</comment>
<dbReference type="GO" id="GO:0043545">
    <property type="term" value="P:molybdopterin cofactor metabolic process"/>
    <property type="evidence" value="ECO:0007669"/>
    <property type="project" value="TreeGrafter"/>
</dbReference>
<dbReference type="InterPro" id="IPR015424">
    <property type="entry name" value="PyrdxlP-dep_Trfase"/>
</dbReference>
<dbReference type="InterPro" id="IPR015421">
    <property type="entry name" value="PyrdxlP-dep_Trfase_major"/>
</dbReference>